<protein>
    <recommendedName>
        <fullName evidence="10">ABC transporter domain-containing protein</fullName>
    </recommendedName>
</protein>
<keyword evidence="8 9" id="KW-0472">Membrane</keyword>
<evidence type="ECO:0000313" key="11">
    <source>
        <dbReference type="EMBL" id="KGA18898.1"/>
    </source>
</evidence>
<evidence type="ECO:0000256" key="8">
    <source>
        <dbReference type="ARBA" id="ARBA00023136"/>
    </source>
</evidence>
<dbReference type="GO" id="GO:0005886">
    <property type="term" value="C:plasma membrane"/>
    <property type="evidence" value="ECO:0007669"/>
    <property type="project" value="UniProtKB-SubCell"/>
</dbReference>
<proteinExistence type="predicted"/>
<dbReference type="CDD" id="cd06581">
    <property type="entry name" value="TM_PBP1_LivM_like"/>
    <property type="match status" value="1"/>
</dbReference>
<dbReference type="AlphaFoldDB" id="A0A094SK97"/>
<dbReference type="GO" id="GO:0016887">
    <property type="term" value="F:ATP hydrolysis activity"/>
    <property type="evidence" value="ECO:0007669"/>
    <property type="project" value="InterPro"/>
</dbReference>
<feature type="transmembrane region" description="Helical" evidence="9">
    <location>
        <begin position="153"/>
        <end position="172"/>
    </location>
</feature>
<dbReference type="InterPro" id="IPR001851">
    <property type="entry name" value="ABC_transp_permease"/>
</dbReference>
<evidence type="ECO:0000256" key="9">
    <source>
        <dbReference type="SAM" id="Phobius"/>
    </source>
</evidence>
<dbReference type="PANTHER" id="PTHR45772">
    <property type="entry name" value="CONSERVED COMPONENT OF ABC TRANSPORTER FOR NATURAL AMINO ACIDS-RELATED"/>
    <property type="match status" value="1"/>
</dbReference>
<keyword evidence="3" id="KW-1003">Cell membrane</keyword>
<feature type="transmembrane region" description="Helical" evidence="9">
    <location>
        <begin position="81"/>
        <end position="101"/>
    </location>
</feature>
<sequence>MRFGKGVVVTSVAGLVLAVTLGLTLPAYWVYVMTAVIISTLIARSVGFVTIQAGLISLCQMSFAAIGGWVVSWLALALPGVAFPLLVMIGGLVALTIGGLLGFMTARIRGVELAVVTLGCAAGLDLVLRQGSFPGVSTGTPVVPAAPFDDPRWFFLFALLLLLILQAGVLVLTRTSLAAGWTTIKVSERAAAALGLRVPLMKAGAFAVGALFSGLAGGLLAAQYGLLTATAFSPVTSMGYLATAVLCGASFFGGALLAGIVSVLVPEILGRLGLPLDLGPALLALGAFDVLRRGNGGIAEQLSNRWQDRRFRAIERTSTPSANVGHTEQPPLSSVAILEVHNLTVTFGQNRVLDSVDFTVRDGEVHALLGPNGAGKSVLIDAVSGFLPRYEGTVSLEGTSFDGLRAFARARRGMRRTFQQSPSLEALTVDDFLRVSAGTAAPAHIESVRGFFGLPDGRIPLRLLDYGSRRVVEIAGALASRPRVVLLDEPASGLPDEESQSLAACIRAMPAAFNCSVLLVEHDIGFVTRAASRATALKEGRIISSGGVAEVLANPEVISSFTGTSTT</sequence>
<feature type="domain" description="ABC transporter" evidence="10">
    <location>
        <begin position="338"/>
        <end position="564"/>
    </location>
</feature>
<keyword evidence="7 9" id="KW-1133">Transmembrane helix</keyword>
<reference evidence="11" key="1">
    <citation type="submission" date="2014-06" db="EMBL/GenBank/DDBJ databases">
        <title>Key roles for freshwater Actinobacteria revealed by deep metagenomic sequencing.</title>
        <authorList>
            <person name="Ghai R."/>
            <person name="Mizuno C.M."/>
            <person name="Picazo A."/>
            <person name="Camacho A."/>
            <person name="Rodriguez-Valera F."/>
        </authorList>
    </citation>
    <scope>NUCLEOTIDE SEQUENCE</scope>
</reference>
<keyword evidence="6" id="KW-0067">ATP-binding</keyword>
<feature type="transmembrane region" description="Helical" evidence="9">
    <location>
        <begin position="53"/>
        <end position="75"/>
    </location>
</feature>
<dbReference type="Pfam" id="PF02653">
    <property type="entry name" value="BPD_transp_2"/>
    <property type="match status" value="1"/>
</dbReference>
<evidence type="ECO:0000256" key="3">
    <source>
        <dbReference type="ARBA" id="ARBA00022475"/>
    </source>
</evidence>
<gene>
    <name evidence="11" type="ORF">GM51_7590</name>
</gene>
<evidence type="ECO:0000256" key="7">
    <source>
        <dbReference type="ARBA" id="ARBA00022989"/>
    </source>
</evidence>
<evidence type="ECO:0000259" key="10">
    <source>
        <dbReference type="PROSITE" id="PS50893"/>
    </source>
</evidence>
<comment type="subcellular location">
    <subcellularLocation>
        <location evidence="1">Cell membrane</location>
        <topology evidence="1">Multi-pass membrane protein</topology>
    </subcellularLocation>
</comment>
<evidence type="ECO:0000256" key="6">
    <source>
        <dbReference type="ARBA" id="ARBA00022840"/>
    </source>
</evidence>
<dbReference type="Pfam" id="PF00005">
    <property type="entry name" value="ABC_tran"/>
    <property type="match status" value="1"/>
</dbReference>
<evidence type="ECO:0000256" key="2">
    <source>
        <dbReference type="ARBA" id="ARBA00022448"/>
    </source>
</evidence>
<evidence type="ECO:0000256" key="4">
    <source>
        <dbReference type="ARBA" id="ARBA00022692"/>
    </source>
</evidence>
<dbReference type="InterPro" id="IPR043428">
    <property type="entry name" value="LivM-like"/>
</dbReference>
<dbReference type="GO" id="GO:0015658">
    <property type="term" value="F:branched-chain amino acid transmembrane transporter activity"/>
    <property type="evidence" value="ECO:0007669"/>
    <property type="project" value="InterPro"/>
</dbReference>
<keyword evidence="4 9" id="KW-0812">Transmembrane</keyword>
<feature type="transmembrane region" description="Helical" evidence="9">
    <location>
        <begin position="238"/>
        <end position="265"/>
    </location>
</feature>
<feature type="transmembrane region" description="Helical" evidence="9">
    <location>
        <begin position="203"/>
        <end position="226"/>
    </location>
</feature>
<dbReference type="InterPro" id="IPR003593">
    <property type="entry name" value="AAA+_ATPase"/>
</dbReference>
<dbReference type="SMART" id="SM00382">
    <property type="entry name" value="AAA"/>
    <property type="match status" value="1"/>
</dbReference>
<name>A0A094SK97_9ZZZZ</name>
<dbReference type="SUPFAM" id="SSF52540">
    <property type="entry name" value="P-loop containing nucleoside triphosphate hydrolases"/>
    <property type="match status" value="1"/>
</dbReference>
<keyword evidence="5" id="KW-0547">Nucleotide-binding</keyword>
<organism evidence="11">
    <name type="scientific">freshwater metagenome</name>
    <dbReference type="NCBI Taxonomy" id="449393"/>
    <lineage>
        <taxon>unclassified sequences</taxon>
        <taxon>metagenomes</taxon>
        <taxon>ecological metagenomes</taxon>
    </lineage>
</organism>
<feature type="transmembrane region" description="Helical" evidence="9">
    <location>
        <begin position="28"/>
        <end position="46"/>
    </location>
</feature>
<evidence type="ECO:0000256" key="5">
    <source>
        <dbReference type="ARBA" id="ARBA00022741"/>
    </source>
</evidence>
<comment type="caution">
    <text evidence="11">The sequence shown here is derived from an EMBL/GenBank/DDBJ whole genome shotgun (WGS) entry which is preliminary data.</text>
</comment>
<evidence type="ECO:0000256" key="1">
    <source>
        <dbReference type="ARBA" id="ARBA00004651"/>
    </source>
</evidence>
<accession>A0A094SK97</accession>
<dbReference type="PROSITE" id="PS50893">
    <property type="entry name" value="ABC_TRANSPORTER_2"/>
    <property type="match status" value="1"/>
</dbReference>
<dbReference type="EMBL" id="JNSL01000037">
    <property type="protein sequence ID" value="KGA18898.1"/>
    <property type="molecule type" value="Genomic_DNA"/>
</dbReference>
<dbReference type="InterPro" id="IPR003439">
    <property type="entry name" value="ABC_transporter-like_ATP-bd"/>
</dbReference>
<dbReference type="GO" id="GO:0005524">
    <property type="term" value="F:ATP binding"/>
    <property type="evidence" value="ECO:0007669"/>
    <property type="project" value="UniProtKB-KW"/>
</dbReference>
<dbReference type="InterPro" id="IPR027417">
    <property type="entry name" value="P-loop_NTPase"/>
</dbReference>
<feature type="transmembrane region" description="Helical" evidence="9">
    <location>
        <begin position="113"/>
        <end position="133"/>
    </location>
</feature>
<dbReference type="InterPro" id="IPR051120">
    <property type="entry name" value="ABC_AA/LPS_Transport"/>
</dbReference>
<keyword evidence="2" id="KW-0813">Transport</keyword>
<dbReference type="Gene3D" id="3.40.50.300">
    <property type="entry name" value="P-loop containing nucleotide triphosphate hydrolases"/>
    <property type="match status" value="1"/>
</dbReference>